<dbReference type="OrthoDB" id="10056483at2759"/>
<sequence length="110" mass="12430">MSFDQNYIAFLLLTPTDKSRNAKEIDIDIRTTVLVHPSVHKLKTSIRDLRSKKAPEPDGVSLNRLLKLLPPNLILLLVAIFNTCINKAIFPDFWKEADVIAIPKPGKLQI</sequence>
<proteinExistence type="predicted"/>
<dbReference type="EMBL" id="BGZK01000053">
    <property type="protein sequence ID" value="GBP12881.1"/>
    <property type="molecule type" value="Genomic_DNA"/>
</dbReference>
<keyword evidence="1" id="KW-0695">RNA-directed DNA polymerase</keyword>
<organism evidence="1 2">
    <name type="scientific">Eumeta variegata</name>
    <name type="common">Bagworm moth</name>
    <name type="synonym">Eumeta japonica</name>
    <dbReference type="NCBI Taxonomy" id="151549"/>
    <lineage>
        <taxon>Eukaryota</taxon>
        <taxon>Metazoa</taxon>
        <taxon>Ecdysozoa</taxon>
        <taxon>Arthropoda</taxon>
        <taxon>Hexapoda</taxon>
        <taxon>Insecta</taxon>
        <taxon>Pterygota</taxon>
        <taxon>Neoptera</taxon>
        <taxon>Endopterygota</taxon>
        <taxon>Lepidoptera</taxon>
        <taxon>Glossata</taxon>
        <taxon>Ditrysia</taxon>
        <taxon>Tineoidea</taxon>
        <taxon>Psychidae</taxon>
        <taxon>Oiketicinae</taxon>
        <taxon>Eumeta</taxon>
    </lineage>
</organism>
<dbReference type="GO" id="GO:0003964">
    <property type="term" value="F:RNA-directed DNA polymerase activity"/>
    <property type="evidence" value="ECO:0007669"/>
    <property type="project" value="UniProtKB-KW"/>
</dbReference>
<keyword evidence="1" id="KW-0808">Transferase</keyword>
<comment type="caution">
    <text evidence="1">The sequence shown here is derived from an EMBL/GenBank/DDBJ whole genome shotgun (WGS) entry which is preliminary data.</text>
</comment>
<evidence type="ECO:0000313" key="1">
    <source>
        <dbReference type="EMBL" id="GBP12881.1"/>
    </source>
</evidence>
<keyword evidence="1" id="KW-0548">Nucleotidyltransferase</keyword>
<reference evidence="1 2" key="1">
    <citation type="journal article" date="2019" name="Commun. Biol.">
        <title>The bagworm genome reveals a unique fibroin gene that provides high tensile strength.</title>
        <authorList>
            <person name="Kono N."/>
            <person name="Nakamura H."/>
            <person name="Ohtoshi R."/>
            <person name="Tomita M."/>
            <person name="Numata K."/>
            <person name="Arakawa K."/>
        </authorList>
    </citation>
    <scope>NUCLEOTIDE SEQUENCE [LARGE SCALE GENOMIC DNA]</scope>
</reference>
<dbReference type="AlphaFoldDB" id="A0A4C1THW3"/>
<dbReference type="Proteomes" id="UP000299102">
    <property type="component" value="Unassembled WGS sequence"/>
</dbReference>
<protein>
    <submittedName>
        <fullName evidence="1">Probable RNA-directed DNA polymerase from transposon BS</fullName>
    </submittedName>
</protein>
<keyword evidence="2" id="KW-1185">Reference proteome</keyword>
<name>A0A4C1THW3_EUMVA</name>
<evidence type="ECO:0000313" key="2">
    <source>
        <dbReference type="Proteomes" id="UP000299102"/>
    </source>
</evidence>
<accession>A0A4C1THW3</accession>
<gene>
    <name evidence="1" type="primary">RTase</name>
    <name evidence="1" type="ORF">EVAR_6189_1</name>
</gene>